<evidence type="ECO:0000259" key="7">
    <source>
        <dbReference type="PROSITE" id="PS50118"/>
    </source>
</evidence>
<evidence type="ECO:0000256" key="5">
    <source>
        <dbReference type="PROSITE-ProRule" id="PRU00267"/>
    </source>
</evidence>
<name>A0A061BK47_RHOTO</name>
<evidence type="ECO:0000256" key="2">
    <source>
        <dbReference type="ARBA" id="ARBA00023242"/>
    </source>
</evidence>
<dbReference type="PROSITE" id="PS50118">
    <property type="entry name" value="HMG_BOX_2"/>
    <property type="match status" value="1"/>
</dbReference>
<feature type="compositionally biased region" description="Low complexity" evidence="6">
    <location>
        <begin position="93"/>
        <end position="104"/>
    </location>
</feature>
<feature type="compositionally biased region" description="Acidic residues" evidence="6">
    <location>
        <begin position="119"/>
        <end position="135"/>
    </location>
</feature>
<keyword evidence="1 5" id="KW-0238">DNA-binding</keyword>
<reference evidence="8" key="1">
    <citation type="journal article" date="2014" name="Genome Announc.">
        <title>Draft genome sequence of Rhodosporidium toruloides CECT1137, an oleaginous yeast of biotechnological interest.</title>
        <authorList>
            <person name="Morin N."/>
            <person name="Calcas X."/>
            <person name="Devillers H."/>
            <person name="Durrens P."/>
            <person name="Sherman D.J."/>
            <person name="Nicaud J.-M."/>
            <person name="Neuveglise C."/>
        </authorList>
    </citation>
    <scope>NUCLEOTIDE SEQUENCE</scope>
    <source>
        <strain evidence="8">CECT1137</strain>
    </source>
</reference>
<dbReference type="GO" id="GO:0005634">
    <property type="term" value="C:nucleus"/>
    <property type="evidence" value="ECO:0007669"/>
    <property type="project" value="UniProtKB-UniRule"/>
</dbReference>
<dbReference type="Gene3D" id="1.10.30.10">
    <property type="entry name" value="High mobility group box domain"/>
    <property type="match status" value="1"/>
</dbReference>
<dbReference type="CDD" id="cd01390">
    <property type="entry name" value="HMG-box_NHP6-like"/>
    <property type="match status" value="1"/>
</dbReference>
<dbReference type="InterPro" id="IPR009071">
    <property type="entry name" value="HMG_box_dom"/>
</dbReference>
<feature type="compositionally biased region" description="Basic and acidic residues" evidence="6">
    <location>
        <begin position="65"/>
        <end position="92"/>
    </location>
</feature>
<sequence length="135" mass="14922">MPKESKPRATKAATGGRAKKDPNAPKRPLSAYMHFSQDQRSVVKEENPDVTFGEIGKILGAKWKELPEDERKPYEEKASADKSRYEKEKAAYDAENPDAAAAAKPAKKKATKKAKKVESEDEDDAADAVDEDDDE</sequence>
<dbReference type="SMART" id="SM00398">
    <property type="entry name" value="HMG"/>
    <property type="match status" value="1"/>
</dbReference>
<feature type="compositionally biased region" description="Basic residues" evidence="6">
    <location>
        <begin position="105"/>
        <end position="115"/>
    </location>
</feature>
<feature type="DNA-binding region" description="HMG box" evidence="5">
    <location>
        <begin position="25"/>
        <end position="93"/>
    </location>
</feature>
<feature type="region of interest" description="Disordered" evidence="6">
    <location>
        <begin position="1"/>
        <end position="32"/>
    </location>
</feature>
<feature type="domain" description="HMG box" evidence="7">
    <location>
        <begin position="25"/>
        <end position="93"/>
    </location>
</feature>
<dbReference type="SUPFAM" id="SSF47095">
    <property type="entry name" value="HMG-box"/>
    <property type="match status" value="1"/>
</dbReference>
<proteinExistence type="inferred from homology"/>
<evidence type="ECO:0000256" key="4">
    <source>
        <dbReference type="ARBA" id="ARBA00064996"/>
    </source>
</evidence>
<dbReference type="GO" id="GO:0003677">
    <property type="term" value="F:DNA binding"/>
    <property type="evidence" value="ECO:0007669"/>
    <property type="project" value="UniProtKB-UniRule"/>
</dbReference>
<evidence type="ECO:0000313" key="8">
    <source>
        <dbReference type="EMBL" id="CDR48299.1"/>
    </source>
</evidence>
<protein>
    <submittedName>
        <fullName evidence="8">RHTO0S17e00694g1_1</fullName>
    </submittedName>
</protein>
<dbReference type="PRINTS" id="PR00886">
    <property type="entry name" value="HIGHMOBLTY12"/>
</dbReference>
<dbReference type="Pfam" id="PF00505">
    <property type="entry name" value="HMG_box"/>
    <property type="match status" value="1"/>
</dbReference>
<dbReference type="AlphaFoldDB" id="A0A061BK47"/>
<evidence type="ECO:0000256" key="1">
    <source>
        <dbReference type="ARBA" id="ARBA00023125"/>
    </source>
</evidence>
<organism evidence="8">
    <name type="scientific">Rhodotorula toruloides</name>
    <name type="common">Yeast</name>
    <name type="synonym">Rhodosporidium toruloides</name>
    <dbReference type="NCBI Taxonomy" id="5286"/>
    <lineage>
        <taxon>Eukaryota</taxon>
        <taxon>Fungi</taxon>
        <taxon>Dikarya</taxon>
        <taxon>Basidiomycota</taxon>
        <taxon>Pucciniomycotina</taxon>
        <taxon>Microbotryomycetes</taxon>
        <taxon>Sporidiobolales</taxon>
        <taxon>Sporidiobolaceae</taxon>
        <taxon>Rhodotorula</taxon>
    </lineage>
</organism>
<dbReference type="InterPro" id="IPR050342">
    <property type="entry name" value="HMGB"/>
</dbReference>
<keyword evidence="2 5" id="KW-0539">Nucleus</keyword>
<dbReference type="EMBL" id="LK052952">
    <property type="protein sequence ID" value="CDR48299.1"/>
    <property type="molecule type" value="Genomic_DNA"/>
</dbReference>
<dbReference type="InterPro" id="IPR036910">
    <property type="entry name" value="HMG_box_dom_sf"/>
</dbReference>
<evidence type="ECO:0000256" key="6">
    <source>
        <dbReference type="SAM" id="MobiDB-lite"/>
    </source>
</evidence>
<dbReference type="PANTHER" id="PTHR48112">
    <property type="entry name" value="HIGH MOBILITY GROUP PROTEIN DSP1"/>
    <property type="match status" value="1"/>
</dbReference>
<dbReference type="PANTHER" id="PTHR48112:SF22">
    <property type="entry name" value="MITOCHONDRIAL TRANSCRIPTION FACTOR A, ISOFORM B"/>
    <property type="match status" value="1"/>
</dbReference>
<feature type="region of interest" description="Disordered" evidence="6">
    <location>
        <begin position="65"/>
        <end position="135"/>
    </location>
</feature>
<evidence type="ECO:0000256" key="3">
    <source>
        <dbReference type="ARBA" id="ARBA00043963"/>
    </source>
</evidence>
<dbReference type="FunFam" id="1.10.30.10:FF:000016">
    <property type="entry name" value="FACT complex subunit SSRP1"/>
    <property type="match status" value="1"/>
</dbReference>
<comment type="subunit">
    <text evidence="4">Weakly associates with the stable SPT16-POB3 heterodimer to form the FACT complex.</text>
</comment>
<dbReference type="OrthoDB" id="1919336at2759"/>
<comment type="similarity">
    <text evidence="3">Belongs to the NHP6 family.</text>
</comment>
<accession>A0A061BK47</accession>
<gene>
    <name evidence="8" type="ORF">RHTO0S_17e00694g</name>
</gene>